<dbReference type="GO" id="GO:0010345">
    <property type="term" value="P:suberin biosynthetic process"/>
    <property type="evidence" value="ECO:0007669"/>
    <property type="project" value="TreeGrafter"/>
</dbReference>
<proteinExistence type="predicted"/>
<dbReference type="EMBL" id="GBRH01217232">
    <property type="protein sequence ID" value="JAD80663.1"/>
    <property type="molecule type" value="Transcribed_RNA"/>
</dbReference>
<feature type="domain" description="Fatty acyl-CoA reductase C-terminal" evidence="1">
    <location>
        <begin position="76"/>
        <end position="145"/>
    </location>
</feature>
<organism evidence="2">
    <name type="scientific">Arundo donax</name>
    <name type="common">Giant reed</name>
    <name type="synonym">Donax arundinaceus</name>
    <dbReference type="NCBI Taxonomy" id="35708"/>
    <lineage>
        <taxon>Eukaryota</taxon>
        <taxon>Viridiplantae</taxon>
        <taxon>Streptophyta</taxon>
        <taxon>Embryophyta</taxon>
        <taxon>Tracheophyta</taxon>
        <taxon>Spermatophyta</taxon>
        <taxon>Magnoliopsida</taxon>
        <taxon>Liliopsida</taxon>
        <taxon>Poales</taxon>
        <taxon>Poaceae</taxon>
        <taxon>PACMAD clade</taxon>
        <taxon>Arundinoideae</taxon>
        <taxon>Arundineae</taxon>
        <taxon>Arundo</taxon>
    </lineage>
</organism>
<name>A0A0A9D1W2_ARUDO</name>
<dbReference type="InterPro" id="IPR033640">
    <property type="entry name" value="FAR_C"/>
</dbReference>
<protein>
    <recommendedName>
        <fullName evidence="1">Fatty acyl-CoA reductase C-terminal domain-containing protein</fullName>
    </recommendedName>
</protein>
<sequence>MRNPLKIGELLHAMYRYFLEKRFMSAEGDVVRVKQLNVPATMASFDVLMDMHYKVPLQDMVHHGLSTTDDHDRYNHLKREYDFTVAVAEIFRSATFFKRRFDGSNMRRLIATMNERDRDLIPCDTKLISWEKYFMEIHIPGVMEYESRETTRARL</sequence>
<reference evidence="2" key="1">
    <citation type="submission" date="2014-09" db="EMBL/GenBank/DDBJ databases">
        <authorList>
            <person name="Magalhaes I.L.F."/>
            <person name="Oliveira U."/>
            <person name="Santos F.R."/>
            <person name="Vidigal T.H.D.A."/>
            <person name="Brescovit A.D."/>
            <person name="Santos A.J."/>
        </authorList>
    </citation>
    <scope>NUCLEOTIDE SEQUENCE</scope>
    <source>
        <tissue evidence="2">Shoot tissue taken approximately 20 cm above the soil surface</tissue>
    </source>
</reference>
<accession>A0A0A9D1W2</accession>
<dbReference type="PANTHER" id="PTHR11011">
    <property type="entry name" value="MALE STERILITY PROTEIN 2-RELATED"/>
    <property type="match status" value="1"/>
</dbReference>
<dbReference type="Pfam" id="PF03015">
    <property type="entry name" value="Sterile"/>
    <property type="match status" value="1"/>
</dbReference>
<reference evidence="2" key="2">
    <citation type="journal article" date="2015" name="Data Brief">
        <title>Shoot transcriptome of the giant reed, Arundo donax.</title>
        <authorList>
            <person name="Barrero R.A."/>
            <person name="Guerrero F.D."/>
            <person name="Moolhuijzen P."/>
            <person name="Goolsby J.A."/>
            <person name="Tidwell J."/>
            <person name="Bellgard S.E."/>
            <person name="Bellgard M.I."/>
        </authorList>
    </citation>
    <scope>NUCLEOTIDE SEQUENCE</scope>
    <source>
        <tissue evidence="2">Shoot tissue taken approximately 20 cm above the soil surface</tissue>
    </source>
</reference>
<evidence type="ECO:0000313" key="2">
    <source>
        <dbReference type="EMBL" id="JAD80663.1"/>
    </source>
</evidence>
<evidence type="ECO:0000259" key="1">
    <source>
        <dbReference type="Pfam" id="PF03015"/>
    </source>
</evidence>
<dbReference type="GO" id="GO:0080019">
    <property type="term" value="F:alcohol-forming very long-chain fatty acyl-CoA reductase activity"/>
    <property type="evidence" value="ECO:0007669"/>
    <property type="project" value="InterPro"/>
</dbReference>
<dbReference type="InterPro" id="IPR026055">
    <property type="entry name" value="FAR"/>
</dbReference>
<dbReference type="GO" id="GO:0035336">
    <property type="term" value="P:long-chain fatty-acyl-CoA metabolic process"/>
    <property type="evidence" value="ECO:0007669"/>
    <property type="project" value="TreeGrafter"/>
</dbReference>
<dbReference type="PANTHER" id="PTHR11011:SF110">
    <property type="entry name" value="FATTY ACYL-COA REDUCTASE"/>
    <property type="match status" value="1"/>
</dbReference>
<dbReference type="AlphaFoldDB" id="A0A0A9D1W2"/>